<dbReference type="Proteomes" id="UP000594015">
    <property type="component" value="Chromosome"/>
</dbReference>
<proteinExistence type="predicted"/>
<organism evidence="2 3">
    <name type="scientific">Bradyrhizobium arachidis</name>
    <dbReference type="NCBI Taxonomy" id="858423"/>
    <lineage>
        <taxon>Bacteria</taxon>
        <taxon>Pseudomonadati</taxon>
        <taxon>Pseudomonadota</taxon>
        <taxon>Alphaproteobacteria</taxon>
        <taxon>Hyphomicrobiales</taxon>
        <taxon>Nitrobacteraceae</taxon>
        <taxon>Bradyrhizobium</taxon>
    </lineage>
</organism>
<dbReference type="EMBL" id="CP030050">
    <property type="protein sequence ID" value="QOZ69938.1"/>
    <property type="molecule type" value="Genomic_DNA"/>
</dbReference>
<accession>A0AAE7TII2</accession>
<name>A0AAE7TII2_9BRAD</name>
<protein>
    <recommendedName>
        <fullName evidence="4">General secretion pathway protein N</fullName>
    </recommendedName>
</protein>
<sequence>MMIMSQLREMQTLLLASMFPLEKGAEMRALALLIGLVLIGNAEALATNAPLTVDAQTIDQSGGDLFAPRPVVAAPASTAPPASQPSAIAVTTAPPVEHITSGNPLWAIPLARLTASRDQPLFAPSRRPAPPLEMIRPVAAPVGPPPKPPEPEKPELSLLGTVAGSRERIGLFIDSASKEVLRLKAGEDHRGWTLRSVRPRQVELAKGLDNAILDLAPPDLKPGPSAPMLAGTAAPMAAPGTAMTASAASSPPAALVNAIKATGSLQTLTSAGVQRALQVPQPPGSPGIQQRPR</sequence>
<evidence type="ECO:0000313" key="2">
    <source>
        <dbReference type="EMBL" id="QOZ69938.1"/>
    </source>
</evidence>
<gene>
    <name evidence="2" type="ORF">WN72_29210</name>
</gene>
<evidence type="ECO:0000313" key="3">
    <source>
        <dbReference type="Proteomes" id="UP000594015"/>
    </source>
</evidence>
<dbReference type="AlphaFoldDB" id="A0AAE7TII2"/>
<evidence type="ECO:0008006" key="4">
    <source>
        <dbReference type="Google" id="ProtNLM"/>
    </source>
</evidence>
<reference evidence="2 3" key="1">
    <citation type="submission" date="2018-06" db="EMBL/GenBank/DDBJ databases">
        <title>Comparative genomics of Bradyrhizobium nodulating Arachidis hypogaea.</title>
        <authorList>
            <person name="Li Y."/>
        </authorList>
    </citation>
    <scope>NUCLEOTIDE SEQUENCE [LARGE SCALE GENOMIC DNA]</scope>
    <source>
        <strain evidence="2 3">CCBAU 051107</strain>
    </source>
</reference>
<dbReference type="KEGG" id="barh:WN72_29210"/>
<feature type="region of interest" description="Disordered" evidence="1">
    <location>
        <begin position="273"/>
        <end position="293"/>
    </location>
</feature>
<evidence type="ECO:0000256" key="1">
    <source>
        <dbReference type="SAM" id="MobiDB-lite"/>
    </source>
</evidence>